<sequence length="335" mass="38589">MKPAAVLFNTVLSTGFVSKTSCYFILIQEPKTWTEAQSFCREYHLDLATVQSDQDRSKIQEIPSSLSWIGLYDGLCAWRWSFQDQDLVFQNWGLSEDTTTRTQRKCGVISYDGTWHTASCDEQKNFFCFKLTGNKFVFYKTKLTWREAQRYCRMDFVDLAIINDITDNRYIVNLFVTYGGYEGWVGLSMNLWLWSDQSNVNWLSVKWSPGEPDNARGNDKCAFVNETGLIGDEECLQRLPFFCTKRSQMQLVRVAVRSAGALDESAVVTAVEEKIRQILSEQEMDAGSSVTWRVQADGKIFQRQKTNSRNTTTACEERSTAVRLPRDTNQRPTWL</sequence>
<accession>A0AAN9DV77</accession>
<feature type="domain" description="C-type lectin" evidence="1">
    <location>
        <begin position="18"/>
        <end position="129"/>
    </location>
</feature>
<name>A0AAN9DV77_9TELE</name>
<dbReference type="SMART" id="SM00034">
    <property type="entry name" value="CLECT"/>
    <property type="match status" value="2"/>
</dbReference>
<dbReference type="AlphaFoldDB" id="A0AAN9DV77"/>
<evidence type="ECO:0000313" key="3">
    <source>
        <dbReference type="Proteomes" id="UP001364617"/>
    </source>
</evidence>
<organism evidence="2 3">
    <name type="scientific">Phoxinus phoxinus</name>
    <name type="common">Eurasian minnow</name>
    <dbReference type="NCBI Taxonomy" id="58324"/>
    <lineage>
        <taxon>Eukaryota</taxon>
        <taxon>Metazoa</taxon>
        <taxon>Chordata</taxon>
        <taxon>Craniata</taxon>
        <taxon>Vertebrata</taxon>
        <taxon>Euteleostomi</taxon>
        <taxon>Actinopterygii</taxon>
        <taxon>Neopterygii</taxon>
        <taxon>Teleostei</taxon>
        <taxon>Ostariophysi</taxon>
        <taxon>Cypriniformes</taxon>
        <taxon>Leuciscidae</taxon>
        <taxon>Phoxininae</taxon>
        <taxon>Phoxinus</taxon>
    </lineage>
</organism>
<proteinExistence type="predicted"/>
<dbReference type="Proteomes" id="UP001364617">
    <property type="component" value="Unassembled WGS sequence"/>
</dbReference>
<reference evidence="2 3" key="1">
    <citation type="submission" date="2024-02" db="EMBL/GenBank/DDBJ databases">
        <title>Chromosome-level genome assembly of the Eurasian Minnow (Phoxinus phoxinus).</title>
        <authorList>
            <person name="Oriowo T.O."/>
            <person name="Martin S."/>
            <person name="Stange M."/>
            <person name="Chrysostomakis Y."/>
            <person name="Brown T."/>
            <person name="Winkler S."/>
            <person name="Kukowka S."/>
            <person name="Myers E.W."/>
            <person name="Bohne A."/>
        </authorList>
    </citation>
    <scope>NUCLEOTIDE SEQUENCE [LARGE SCALE GENOMIC DNA]</scope>
    <source>
        <strain evidence="2">ZFMK-TIS-60720</strain>
        <tissue evidence="2">Whole Organism</tissue>
    </source>
</reference>
<dbReference type="InterPro" id="IPR016186">
    <property type="entry name" value="C-type_lectin-like/link_sf"/>
</dbReference>
<feature type="domain" description="C-type lectin" evidence="1">
    <location>
        <begin position="131"/>
        <end position="244"/>
    </location>
</feature>
<dbReference type="EMBL" id="JAYKXH010000001">
    <property type="protein sequence ID" value="KAK7177207.1"/>
    <property type="molecule type" value="Genomic_DNA"/>
</dbReference>
<evidence type="ECO:0000313" key="2">
    <source>
        <dbReference type="EMBL" id="KAK7177207.1"/>
    </source>
</evidence>
<gene>
    <name evidence="2" type="ORF">R3I93_001251</name>
</gene>
<dbReference type="InterPro" id="IPR016187">
    <property type="entry name" value="CTDL_fold"/>
</dbReference>
<keyword evidence="3" id="KW-1185">Reference proteome</keyword>
<dbReference type="InterPro" id="IPR001304">
    <property type="entry name" value="C-type_lectin-like"/>
</dbReference>
<dbReference type="PROSITE" id="PS50041">
    <property type="entry name" value="C_TYPE_LECTIN_2"/>
    <property type="match status" value="2"/>
</dbReference>
<dbReference type="SUPFAM" id="SSF56436">
    <property type="entry name" value="C-type lectin-like"/>
    <property type="match status" value="2"/>
</dbReference>
<comment type="caution">
    <text evidence="2">The sequence shown here is derived from an EMBL/GenBank/DDBJ whole genome shotgun (WGS) entry which is preliminary data.</text>
</comment>
<dbReference type="PANTHER" id="PTHR45784">
    <property type="entry name" value="C-TYPE LECTIN DOMAIN FAMILY 20 MEMBER A-RELATED"/>
    <property type="match status" value="1"/>
</dbReference>
<dbReference type="PANTHER" id="PTHR45784:SF3">
    <property type="entry name" value="C-TYPE LECTIN DOMAIN FAMILY 4 MEMBER K-LIKE-RELATED"/>
    <property type="match status" value="1"/>
</dbReference>
<protein>
    <recommendedName>
        <fullName evidence="1">C-type lectin domain-containing protein</fullName>
    </recommendedName>
</protein>
<dbReference type="Pfam" id="PF00059">
    <property type="entry name" value="Lectin_C"/>
    <property type="match status" value="2"/>
</dbReference>
<evidence type="ECO:0000259" key="1">
    <source>
        <dbReference type="PROSITE" id="PS50041"/>
    </source>
</evidence>
<dbReference type="Gene3D" id="3.10.100.10">
    <property type="entry name" value="Mannose-Binding Protein A, subunit A"/>
    <property type="match status" value="2"/>
</dbReference>